<evidence type="ECO:0000313" key="3">
    <source>
        <dbReference type="Proteomes" id="UP000028702"/>
    </source>
</evidence>
<dbReference type="AlphaFoldDB" id="A0A081BFM4"/>
<name>A0A081BFM4_9HYPH</name>
<keyword evidence="3" id="KW-1185">Reference proteome</keyword>
<evidence type="ECO:0000256" key="1">
    <source>
        <dbReference type="SAM" id="MobiDB-lite"/>
    </source>
</evidence>
<dbReference type="EMBL" id="BBIO01000036">
    <property type="protein sequence ID" value="GAK46842.1"/>
    <property type="molecule type" value="Genomic_DNA"/>
</dbReference>
<comment type="caution">
    <text evidence="2">The sequence shown here is derived from an EMBL/GenBank/DDBJ whole genome shotgun (WGS) entry which is preliminary data.</text>
</comment>
<dbReference type="Proteomes" id="UP000028702">
    <property type="component" value="Unassembled WGS sequence"/>
</dbReference>
<reference evidence="2 3" key="1">
    <citation type="submission" date="2014-07" db="EMBL/GenBank/DDBJ databases">
        <title>Tepidicaulis marinum gen. nov., sp. nov., a novel marine bacterium denitrifying nitrate to nitrous oxide strictly under microaerobic conditions.</title>
        <authorList>
            <person name="Takeuchi M."/>
            <person name="Yamagishi T."/>
            <person name="Kamagata Y."/>
            <person name="Oshima K."/>
            <person name="Hattori M."/>
            <person name="Katayama T."/>
            <person name="Hanada S."/>
            <person name="Tamaki H."/>
            <person name="Marumo K."/>
            <person name="Maeda H."/>
            <person name="Nedachi M."/>
            <person name="Iwasaki W."/>
            <person name="Suwa Y."/>
            <person name="Sakata S."/>
        </authorList>
    </citation>
    <scope>NUCLEOTIDE SEQUENCE [LARGE SCALE GENOMIC DNA]</scope>
    <source>
        <strain evidence="2 3">MA2</strain>
    </source>
</reference>
<dbReference type="RefSeq" id="WP_045449871.1">
    <property type="nucleotide sequence ID" value="NZ_BBIO01000036.1"/>
</dbReference>
<evidence type="ECO:0000313" key="2">
    <source>
        <dbReference type="EMBL" id="GAK46842.1"/>
    </source>
</evidence>
<gene>
    <name evidence="2" type="ORF">M2A_3341</name>
</gene>
<dbReference type="Pfam" id="PF09954">
    <property type="entry name" value="DUF2188"/>
    <property type="match status" value="1"/>
</dbReference>
<organism evidence="2 3">
    <name type="scientific">Tepidicaulis marinus</name>
    <dbReference type="NCBI Taxonomy" id="1333998"/>
    <lineage>
        <taxon>Bacteria</taxon>
        <taxon>Pseudomonadati</taxon>
        <taxon>Pseudomonadota</taxon>
        <taxon>Alphaproteobacteria</taxon>
        <taxon>Hyphomicrobiales</taxon>
        <taxon>Parvibaculaceae</taxon>
        <taxon>Tepidicaulis</taxon>
    </lineage>
</organism>
<feature type="compositionally biased region" description="Basic and acidic residues" evidence="1">
    <location>
        <begin position="22"/>
        <end position="49"/>
    </location>
</feature>
<proteinExistence type="predicted"/>
<sequence>MAKAGNGSGTHHVVPNPNGGWDVRRGGAERASGHFDTKREAIDRGREISRNAGTEFKIHNQDGRIGQSDSHGNDPRNIKG</sequence>
<dbReference type="STRING" id="1333998.M2A_3341"/>
<protein>
    <submittedName>
        <fullName evidence="2">Conserved protein</fullName>
    </submittedName>
</protein>
<feature type="compositionally biased region" description="Basic and acidic residues" evidence="1">
    <location>
        <begin position="71"/>
        <end position="80"/>
    </location>
</feature>
<dbReference type="InterPro" id="IPR018691">
    <property type="entry name" value="DUF2188"/>
</dbReference>
<feature type="region of interest" description="Disordered" evidence="1">
    <location>
        <begin position="1"/>
        <end position="80"/>
    </location>
</feature>
<accession>A0A081BFM4</accession>